<accession>A0ABV9P4G5</accession>
<dbReference type="Proteomes" id="UP001595885">
    <property type="component" value="Unassembled WGS sequence"/>
</dbReference>
<keyword evidence="3" id="KW-1185">Reference proteome</keyword>
<reference evidence="3" key="1">
    <citation type="journal article" date="2019" name="Int. J. Syst. Evol. Microbiol.">
        <title>The Global Catalogue of Microorganisms (GCM) 10K type strain sequencing project: providing services to taxonomists for standard genome sequencing and annotation.</title>
        <authorList>
            <consortium name="The Broad Institute Genomics Platform"/>
            <consortium name="The Broad Institute Genome Sequencing Center for Infectious Disease"/>
            <person name="Wu L."/>
            <person name="Ma J."/>
        </authorList>
    </citation>
    <scope>NUCLEOTIDE SEQUENCE [LARGE SCALE GENOMIC DNA]</scope>
    <source>
        <strain evidence="3">CCUG 50349</strain>
    </source>
</reference>
<comment type="caution">
    <text evidence="2">The sequence shown here is derived from an EMBL/GenBank/DDBJ whole genome shotgun (WGS) entry which is preliminary data.</text>
</comment>
<gene>
    <name evidence="2" type="ORF">ACFO3U_06195</name>
</gene>
<feature type="domain" description="Nucleotide modification associated" evidence="1">
    <location>
        <begin position="22"/>
        <end position="82"/>
    </location>
</feature>
<evidence type="ECO:0000259" key="1">
    <source>
        <dbReference type="Pfam" id="PF07659"/>
    </source>
</evidence>
<evidence type="ECO:0000313" key="2">
    <source>
        <dbReference type="EMBL" id="MFC4739580.1"/>
    </source>
</evidence>
<protein>
    <submittedName>
        <fullName evidence="2">DUF1599 domain-containing protein</fullName>
    </submittedName>
</protein>
<name>A0ABV9P4G5_9FLAO</name>
<proteinExistence type="predicted"/>
<dbReference type="InterPro" id="IPR011630">
    <property type="entry name" value="DUF1599"/>
</dbReference>
<feature type="domain" description="Nucleotide modification associated" evidence="1">
    <location>
        <begin position="115"/>
        <end position="175"/>
    </location>
</feature>
<organism evidence="2 3">
    <name type="scientific">Flavobacterium ponti</name>
    <dbReference type="NCBI Taxonomy" id="665133"/>
    <lineage>
        <taxon>Bacteria</taxon>
        <taxon>Pseudomonadati</taxon>
        <taxon>Bacteroidota</taxon>
        <taxon>Flavobacteriia</taxon>
        <taxon>Flavobacteriales</taxon>
        <taxon>Flavobacteriaceae</taxon>
        <taxon>Flavobacterium</taxon>
    </lineage>
</organism>
<dbReference type="RefSeq" id="WP_379739294.1">
    <property type="nucleotide sequence ID" value="NZ_JBHSGW010000004.1"/>
</dbReference>
<dbReference type="EMBL" id="JBHSGW010000004">
    <property type="protein sequence ID" value="MFC4739580.1"/>
    <property type="molecule type" value="Genomic_DNA"/>
</dbReference>
<sequence>MKNTSKQYDSIIAICRELYSKKMKDYGSAWRILRLPSLTDQIFIKAQRIRSLQENEIRKVDEDETSEFIGIINYCIMALIQIDKGIADQPDLGFEEGIKLYDEKVALTKELMENKNHDYGEAWRDMRVSSLTDLILQKLLRVKQIEDNKGKTLVSEGIDANYQDMINYSIFALILMGKDVQ</sequence>
<dbReference type="Pfam" id="PF07659">
    <property type="entry name" value="DUF1599"/>
    <property type="match status" value="2"/>
</dbReference>
<evidence type="ECO:0000313" key="3">
    <source>
        <dbReference type="Proteomes" id="UP001595885"/>
    </source>
</evidence>